<dbReference type="Pfam" id="PF00528">
    <property type="entry name" value="BPD_transp_1"/>
    <property type="match status" value="1"/>
</dbReference>
<feature type="transmembrane region" description="Helical" evidence="10">
    <location>
        <begin position="86"/>
        <end position="106"/>
    </location>
</feature>
<evidence type="ECO:0000313" key="12">
    <source>
        <dbReference type="EMBL" id="HGU33830.1"/>
    </source>
</evidence>
<dbReference type="NCBIfam" id="TIGR01726">
    <property type="entry name" value="HEQRo_perm_3TM"/>
    <property type="match status" value="1"/>
</dbReference>
<dbReference type="InterPro" id="IPR043429">
    <property type="entry name" value="ArtM/GltK/GlnP/TcyL/YhdX-like"/>
</dbReference>
<name>A0A7C4VR73_9BACT</name>
<keyword evidence="5" id="KW-1003">Cell membrane</keyword>
<keyword evidence="9 10" id="KW-0472">Membrane</keyword>
<dbReference type="CDD" id="cd06261">
    <property type="entry name" value="TM_PBP2"/>
    <property type="match status" value="1"/>
</dbReference>
<gene>
    <name evidence="12" type="ORF">ENS29_13415</name>
</gene>
<keyword evidence="4 10" id="KW-0813">Transport</keyword>
<evidence type="ECO:0000256" key="9">
    <source>
        <dbReference type="ARBA" id="ARBA00023136"/>
    </source>
</evidence>
<keyword evidence="6 10" id="KW-0812">Transmembrane</keyword>
<feature type="transmembrane region" description="Helical" evidence="10">
    <location>
        <begin position="21"/>
        <end position="45"/>
    </location>
</feature>
<evidence type="ECO:0000256" key="2">
    <source>
        <dbReference type="ARBA" id="ARBA00004429"/>
    </source>
</evidence>
<comment type="caution">
    <text evidence="12">The sequence shown here is derived from an EMBL/GenBank/DDBJ whole genome shotgun (WGS) entry which is preliminary data.</text>
</comment>
<keyword evidence="7" id="KW-0029">Amino-acid transport</keyword>
<feature type="transmembrane region" description="Helical" evidence="10">
    <location>
        <begin position="277"/>
        <end position="296"/>
    </location>
</feature>
<evidence type="ECO:0000256" key="10">
    <source>
        <dbReference type="RuleBase" id="RU363032"/>
    </source>
</evidence>
<dbReference type="AlphaFoldDB" id="A0A7C4VR73"/>
<comment type="function">
    <text evidence="1">Part of the binding-protein-dependent transport system for glutamine; probably responsible for the translocation of the substrate across the membrane.</text>
</comment>
<feature type="domain" description="ABC transmembrane type-1" evidence="11">
    <location>
        <begin position="80"/>
        <end position="296"/>
    </location>
</feature>
<proteinExistence type="inferred from homology"/>
<sequence length="319" mass="35893">MILAPSFRYRFINRIRRCFTRWTAFDMILLAILVATAAAVGWIVAIRLQYRWNWATLLEHIVRFDPNTDSLVPGALLRGLATTIRLSTWAMLAATPIGLAIALLRSSRRPFNRWTGRTFLELIRNTPPIVVIFIGYYFFSERLLSVFDVADTLQGLPESTLFLIEMGFGPRSHLPAFLSATASIAVIEAVYIAEIIRGGIRSIDHGQIEASDALGLNRLQQLRYVILPQAVRNILPPLSGQFVSTIKDSAIVSVISIPELCFQGTEIISATYLHFEVWITVTLMYAVLTFTLSYGISRLERRVRKHSGSALFDKRMAMG</sequence>
<dbReference type="GO" id="GO:0022857">
    <property type="term" value="F:transmembrane transporter activity"/>
    <property type="evidence" value="ECO:0007669"/>
    <property type="project" value="InterPro"/>
</dbReference>
<dbReference type="InterPro" id="IPR000515">
    <property type="entry name" value="MetI-like"/>
</dbReference>
<evidence type="ECO:0000256" key="1">
    <source>
        <dbReference type="ARBA" id="ARBA00003159"/>
    </source>
</evidence>
<evidence type="ECO:0000256" key="7">
    <source>
        <dbReference type="ARBA" id="ARBA00022970"/>
    </source>
</evidence>
<keyword evidence="8 10" id="KW-1133">Transmembrane helix</keyword>
<organism evidence="12">
    <name type="scientific">Desulfatirhabdium butyrativorans</name>
    <dbReference type="NCBI Taxonomy" id="340467"/>
    <lineage>
        <taxon>Bacteria</taxon>
        <taxon>Pseudomonadati</taxon>
        <taxon>Thermodesulfobacteriota</taxon>
        <taxon>Desulfobacteria</taxon>
        <taxon>Desulfobacterales</taxon>
        <taxon>Desulfatirhabdiaceae</taxon>
        <taxon>Desulfatirhabdium</taxon>
    </lineage>
</organism>
<evidence type="ECO:0000256" key="4">
    <source>
        <dbReference type="ARBA" id="ARBA00022448"/>
    </source>
</evidence>
<dbReference type="SUPFAM" id="SSF161098">
    <property type="entry name" value="MetI-like"/>
    <property type="match status" value="1"/>
</dbReference>
<evidence type="ECO:0000256" key="3">
    <source>
        <dbReference type="ARBA" id="ARBA00010072"/>
    </source>
</evidence>
<dbReference type="PANTHER" id="PTHR30614">
    <property type="entry name" value="MEMBRANE COMPONENT OF AMINO ACID ABC TRANSPORTER"/>
    <property type="match status" value="1"/>
</dbReference>
<comment type="subcellular location">
    <subcellularLocation>
        <location evidence="2">Cell inner membrane</location>
        <topology evidence="2">Multi-pass membrane protein</topology>
    </subcellularLocation>
    <subcellularLocation>
        <location evidence="10">Cell membrane</location>
        <topology evidence="10">Multi-pass membrane protein</topology>
    </subcellularLocation>
</comment>
<dbReference type="PROSITE" id="PS50928">
    <property type="entry name" value="ABC_TM1"/>
    <property type="match status" value="1"/>
</dbReference>
<feature type="transmembrane region" description="Helical" evidence="10">
    <location>
        <begin position="118"/>
        <end position="139"/>
    </location>
</feature>
<accession>A0A7C4VR73</accession>
<dbReference type="GO" id="GO:0043190">
    <property type="term" value="C:ATP-binding cassette (ABC) transporter complex"/>
    <property type="evidence" value="ECO:0007669"/>
    <property type="project" value="InterPro"/>
</dbReference>
<evidence type="ECO:0000259" key="11">
    <source>
        <dbReference type="PROSITE" id="PS50928"/>
    </source>
</evidence>
<dbReference type="InterPro" id="IPR035906">
    <property type="entry name" value="MetI-like_sf"/>
</dbReference>
<reference evidence="12" key="1">
    <citation type="journal article" date="2020" name="mSystems">
        <title>Genome- and Community-Level Interaction Insights into Carbon Utilization and Element Cycling Functions of Hydrothermarchaeota in Hydrothermal Sediment.</title>
        <authorList>
            <person name="Zhou Z."/>
            <person name="Liu Y."/>
            <person name="Xu W."/>
            <person name="Pan J."/>
            <person name="Luo Z.H."/>
            <person name="Li M."/>
        </authorList>
    </citation>
    <scope>NUCLEOTIDE SEQUENCE [LARGE SCALE GENOMIC DNA]</scope>
    <source>
        <strain evidence="12">SpSt-477</strain>
    </source>
</reference>
<dbReference type="PANTHER" id="PTHR30614:SF20">
    <property type="entry name" value="GLUTAMINE TRANSPORT SYSTEM PERMEASE PROTEIN GLNP"/>
    <property type="match status" value="1"/>
</dbReference>
<evidence type="ECO:0000256" key="5">
    <source>
        <dbReference type="ARBA" id="ARBA00022475"/>
    </source>
</evidence>
<dbReference type="EMBL" id="DSUH01000307">
    <property type="protein sequence ID" value="HGU33830.1"/>
    <property type="molecule type" value="Genomic_DNA"/>
</dbReference>
<dbReference type="Gene3D" id="1.10.3720.10">
    <property type="entry name" value="MetI-like"/>
    <property type="match status" value="1"/>
</dbReference>
<protein>
    <submittedName>
        <fullName evidence="12">Amino acid ABC transporter permease</fullName>
    </submittedName>
</protein>
<evidence type="ECO:0000256" key="8">
    <source>
        <dbReference type="ARBA" id="ARBA00022989"/>
    </source>
</evidence>
<dbReference type="InterPro" id="IPR010065">
    <property type="entry name" value="AA_ABC_transptr_permease_3TM"/>
</dbReference>
<dbReference type="GO" id="GO:0006865">
    <property type="term" value="P:amino acid transport"/>
    <property type="evidence" value="ECO:0007669"/>
    <property type="project" value="UniProtKB-KW"/>
</dbReference>
<comment type="similarity">
    <text evidence="3">Belongs to the binding-protein-dependent transport system permease family. HisMQ subfamily.</text>
</comment>
<evidence type="ECO:0000256" key="6">
    <source>
        <dbReference type="ARBA" id="ARBA00022692"/>
    </source>
</evidence>